<keyword evidence="3" id="KW-1185">Reference proteome</keyword>
<dbReference type="EMBL" id="NXNI01000001">
    <property type="protein sequence ID" value="PCR92237.1"/>
    <property type="molecule type" value="Genomic_DNA"/>
</dbReference>
<evidence type="ECO:0000256" key="1">
    <source>
        <dbReference type="SAM" id="MobiDB-lite"/>
    </source>
</evidence>
<name>A0A2A5QZH6_9EURY</name>
<evidence type="ECO:0000313" key="2">
    <source>
        <dbReference type="EMBL" id="PCR92237.1"/>
    </source>
</evidence>
<protein>
    <submittedName>
        <fullName evidence="2">Uncharacterized protein</fullName>
    </submittedName>
</protein>
<comment type="caution">
    <text evidence="2">The sequence shown here is derived from an EMBL/GenBank/DDBJ whole genome shotgun (WGS) entry which is preliminary data.</text>
</comment>
<proteinExistence type="predicted"/>
<organism evidence="2 3">
    <name type="scientific">Natrinema ejinorense</name>
    <dbReference type="NCBI Taxonomy" id="373386"/>
    <lineage>
        <taxon>Archaea</taxon>
        <taxon>Methanobacteriati</taxon>
        <taxon>Methanobacteriota</taxon>
        <taxon>Stenosarchaea group</taxon>
        <taxon>Halobacteria</taxon>
        <taxon>Halobacteriales</taxon>
        <taxon>Natrialbaceae</taxon>
        <taxon>Natrinema</taxon>
    </lineage>
</organism>
<sequence>MLEERATLERVVAAALAASPSVWSDERTGGDAPGAWGAVVRGTESDGRWLVRGERFVHRARFVAAPGDPTVPVASGFPVAVVSDPAVVASAPTGVGGAGPRADSPLLGRGPPLPPS</sequence>
<dbReference type="Proteomes" id="UP000219689">
    <property type="component" value="Unassembled WGS sequence"/>
</dbReference>
<feature type="region of interest" description="Disordered" evidence="1">
    <location>
        <begin position="89"/>
        <end position="116"/>
    </location>
</feature>
<accession>A0A2A5QZH6</accession>
<reference evidence="2 3" key="1">
    <citation type="submission" date="2017-09" db="EMBL/GenBank/DDBJ databases">
        <title>Genome sequences of Natrinema ejinorence JCM 13890T.</title>
        <authorList>
            <person name="Roh S.W."/>
            <person name="Kim Y.B."/>
            <person name="Kim J.Y."/>
        </authorList>
    </citation>
    <scope>NUCLEOTIDE SEQUENCE [LARGE SCALE GENOMIC DNA]</scope>
    <source>
        <strain evidence="2 3">JCM 13890</strain>
    </source>
</reference>
<gene>
    <name evidence="2" type="ORF">CP557_17890</name>
</gene>
<evidence type="ECO:0000313" key="3">
    <source>
        <dbReference type="Proteomes" id="UP000219689"/>
    </source>
</evidence>
<dbReference type="RefSeq" id="WP_097381163.1">
    <property type="nucleotide sequence ID" value="NZ_NXNI01000001.1"/>
</dbReference>
<dbReference type="AlphaFoldDB" id="A0A2A5QZH6"/>